<proteinExistence type="predicted"/>
<feature type="coiled-coil region" evidence="1">
    <location>
        <begin position="63"/>
        <end position="94"/>
    </location>
</feature>
<feature type="compositionally biased region" description="Polar residues" evidence="2">
    <location>
        <begin position="1"/>
        <end position="14"/>
    </location>
</feature>
<name>A0A5J4ZJ36_9ASTE</name>
<gene>
    <name evidence="3" type="ORF">F0562_017570</name>
</gene>
<evidence type="ECO:0000313" key="3">
    <source>
        <dbReference type="EMBL" id="KAA8517277.1"/>
    </source>
</evidence>
<dbReference type="AlphaFoldDB" id="A0A5J4ZJ36"/>
<accession>A0A5J4ZJ36</accession>
<keyword evidence="4" id="KW-1185">Reference proteome</keyword>
<evidence type="ECO:0000256" key="1">
    <source>
        <dbReference type="SAM" id="Coils"/>
    </source>
</evidence>
<feature type="region of interest" description="Disordered" evidence="2">
    <location>
        <begin position="1"/>
        <end position="32"/>
    </location>
</feature>
<evidence type="ECO:0000313" key="4">
    <source>
        <dbReference type="Proteomes" id="UP000325577"/>
    </source>
</evidence>
<reference evidence="3 4" key="1">
    <citation type="submission" date="2019-09" db="EMBL/GenBank/DDBJ databases">
        <title>A chromosome-level genome assembly of the Chinese tupelo Nyssa sinensis.</title>
        <authorList>
            <person name="Yang X."/>
            <person name="Kang M."/>
            <person name="Yang Y."/>
            <person name="Xiong H."/>
            <person name="Wang M."/>
            <person name="Zhang Z."/>
            <person name="Wang Z."/>
            <person name="Wu H."/>
            <person name="Ma T."/>
            <person name="Liu J."/>
            <person name="Xi Z."/>
        </authorList>
    </citation>
    <scope>NUCLEOTIDE SEQUENCE [LARGE SCALE GENOMIC DNA]</scope>
    <source>
        <strain evidence="3">J267</strain>
        <tissue evidence="3">Leaf</tissue>
    </source>
</reference>
<dbReference type="EMBL" id="CM018051">
    <property type="protein sequence ID" value="KAA8517277.1"/>
    <property type="molecule type" value="Genomic_DNA"/>
</dbReference>
<protein>
    <submittedName>
        <fullName evidence="3">Uncharacterized protein</fullName>
    </submittedName>
</protein>
<organism evidence="3 4">
    <name type="scientific">Nyssa sinensis</name>
    <dbReference type="NCBI Taxonomy" id="561372"/>
    <lineage>
        <taxon>Eukaryota</taxon>
        <taxon>Viridiplantae</taxon>
        <taxon>Streptophyta</taxon>
        <taxon>Embryophyta</taxon>
        <taxon>Tracheophyta</taxon>
        <taxon>Spermatophyta</taxon>
        <taxon>Magnoliopsida</taxon>
        <taxon>eudicotyledons</taxon>
        <taxon>Gunneridae</taxon>
        <taxon>Pentapetalae</taxon>
        <taxon>asterids</taxon>
        <taxon>Cornales</taxon>
        <taxon>Nyssaceae</taxon>
        <taxon>Nyssa</taxon>
    </lineage>
</organism>
<sequence>MPTSTCPPCSQETVISPPFEARPALPPTGRLKPTPATVANFTSVVEALKHTFEASWSASFHGMESMLIQRDKYAERLEVLKSNLEEAEAVATRKLEVEVEAAKVETGRGLMDMVNRMGREFVDSGYHLFRKRIQKLHLSLDISGVDDVEVEDSNPYFPEPIPVQPIEGTVIEDAVPITIVPPLAVD</sequence>
<keyword evidence="1" id="KW-0175">Coiled coil</keyword>
<evidence type="ECO:0000256" key="2">
    <source>
        <dbReference type="SAM" id="MobiDB-lite"/>
    </source>
</evidence>
<dbReference type="Proteomes" id="UP000325577">
    <property type="component" value="Linkage Group LG8"/>
</dbReference>